<sequence>MRAARRDKPWLRRRGTRSRRRTFFFIPGEHSLFLYLCRVGSRAHA</sequence>
<proteinExistence type="predicted"/>
<dbReference type="Proteomes" id="UP000071778">
    <property type="component" value="Chromosome"/>
</dbReference>
<keyword evidence="2" id="KW-1185">Reference proteome</keyword>
<protein>
    <submittedName>
        <fullName evidence="1">Uncharacterized protein</fullName>
    </submittedName>
</protein>
<organism evidence="1 2">
    <name type="scientific">Collimonas arenae</name>
    <dbReference type="NCBI Taxonomy" id="279058"/>
    <lineage>
        <taxon>Bacteria</taxon>
        <taxon>Pseudomonadati</taxon>
        <taxon>Pseudomonadota</taxon>
        <taxon>Betaproteobacteria</taxon>
        <taxon>Burkholderiales</taxon>
        <taxon>Oxalobacteraceae</taxon>
        <taxon>Collimonas</taxon>
    </lineage>
</organism>
<evidence type="ECO:0000313" key="2">
    <source>
        <dbReference type="Proteomes" id="UP000071778"/>
    </source>
</evidence>
<dbReference type="PATRIC" id="fig|279058.17.peg.4282"/>
<accession>A0A127PVH5</accession>
<dbReference type="EMBL" id="CP013235">
    <property type="protein sequence ID" value="AMP11630.1"/>
    <property type="molecule type" value="Genomic_DNA"/>
</dbReference>
<name>A0A127PVH5_9BURK</name>
<dbReference type="AlphaFoldDB" id="A0A127PVH5"/>
<reference evidence="1 2" key="1">
    <citation type="submission" date="2015-11" db="EMBL/GenBank/DDBJ databases">
        <title>Exploring the genomic traits of fungus-feeding bacterial genus Collimonas.</title>
        <authorList>
            <person name="Song C."/>
            <person name="Schmidt R."/>
            <person name="de Jager V."/>
            <person name="Krzyzanowska D."/>
            <person name="Jongedijk E."/>
            <person name="Cankar K."/>
            <person name="Beekwilder J."/>
            <person name="van Veen A."/>
            <person name="de Boer W."/>
            <person name="van Veen J.A."/>
            <person name="Garbeva P."/>
        </authorList>
    </citation>
    <scope>NUCLEOTIDE SEQUENCE [LARGE SCALE GENOMIC DNA]</scope>
    <source>
        <strain evidence="1 2">Ter282</strain>
    </source>
</reference>
<gene>
    <name evidence="1" type="ORF">CAter282_3961</name>
</gene>
<evidence type="ECO:0000313" key="1">
    <source>
        <dbReference type="EMBL" id="AMP11630.1"/>
    </source>
</evidence>